<evidence type="ECO:0000259" key="1">
    <source>
        <dbReference type="SMART" id="SM00849"/>
    </source>
</evidence>
<evidence type="ECO:0000313" key="3">
    <source>
        <dbReference type="Proteomes" id="UP000653674"/>
    </source>
</evidence>
<organism evidence="2 3">
    <name type="scientific">Planosporangium flavigriseum</name>
    <dbReference type="NCBI Taxonomy" id="373681"/>
    <lineage>
        <taxon>Bacteria</taxon>
        <taxon>Bacillati</taxon>
        <taxon>Actinomycetota</taxon>
        <taxon>Actinomycetes</taxon>
        <taxon>Micromonosporales</taxon>
        <taxon>Micromonosporaceae</taxon>
        <taxon>Planosporangium</taxon>
    </lineage>
</organism>
<proteinExistence type="predicted"/>
<dbReference type="Proteomes" id="UP000653674">
    <property type="component" value="Unassembled WGS sequence"/>
</dbReference>
<dbReference type="SMART" id="SM00849">
    <property type="entry name" value="Lactamase_B"/>
    <property type="match status" value="1"/>
</dbReference>
<reference evidence="2" key="1">
    <citation type="submission" date="2021-01" db="EMBL/GenBank/DDBJ databases">
        <title>Whole genome shotgun sequence of Planosporangium flavigriseum NBRC 105377.</title>
        <authorList>
            <person name="Komaki H."/>
            <person name="Tamura T."/>
        </authorList>
    </citation>
    <scope>NUCLEOTIDE SEQUENCE</scope>
    <source>
        <strain evidence="2">NBRC 105377</strain>
    </source>
</reference>
<keyword evidence="3" id="KW-1185">Reference proteome</keyword>
<name>A0A8J3LH85_9ACTN</name>
<dbReference type="EMBL" id="BONU01000008">
    <property type="protein sequence ID" value="GIG73283.1"/>
    <property type="molecule type" value="Genomic_DNA"/>
</dbReference>
<dbReference type="PANTHER" id="PTHR42951">
    <property type="entry name" value="METALLO-BETA-LACTAMASE DOMAIN-CONTAINING"/>
    <property type="match status" value="1"/>
</dbReference>
<dbReference type="SUPFAM" id="SSF56281">
    <property type="entry name" value="Metallo-hydrolase/oxidoreductase"/>
    <property type="match status" value="1"/>
</dbReference>
<dbReference type="InterPro" id="IPR050855">
    <property type="entry name" value="NDM-1-like"/>
</dbReference>
<sequence>MNAFTEVARDVYVLRYPVLDVNVTLVVGDGAALLVDTLSTDAQARELRDAVRAVTPHPLTVVNTHHHFDHCFGNAVLAAPDRPIWAHEEAAILLREQVTKLKREAYAEWGPSHPELAAGLAEVTVRPPDHTVHLEATLELGARQVTLRHLGRGHSVGDLVVHVPDAAVLVAGDLVEEGAPPSFGDGYPLEWPETLFALLELTSPATVVVPGHGAVVDRDFVRAQHNDLTELDWLIREGHACDAPVDEVAARAPFGPDAARVAVRRGYAELSGKAA</sequence>
<comment type="caution">
    <text evidence="2">The sequence shown here is derived from an EMBL/GenBank/DDBJ whole genome shotgun (WGS) entry which is preliminary data.</text>
</comment>
<dbReference type="InterPro" id="IPR036866">
    <property type="entry name" value="RibonucZ/Hydroxyglut_hydro"/>
</dbReference>
<gene>
    <name evidence="2" type="ORF">Pfl04_16870</name>
</gene>
<feature type="domain" description="Metallo-beta-lactamase" evidence="1">
    <location>
        <begin position="20"/>
        <end position="212"/>
    </location>
</feature>
<dbReference type="CDD" id="cd16282">
    <property type="entry name" value="metallo-hydrolase-like_MBL-fold"/>
    <property type="match status" value="1"/>
</dbReference>
<dbReference type="Pfam" id="PF00753">
    <property type="entry name" value="Lactamase_B"/>
    <property type="match status" value="1"/>
</dbReference>
<evidence type="ECO:0000313" key="2">
    <source>
        <dbReference type="EMBL" id="GIG73283.1"/>
    </source>
</evidence>
<dbReference type="PANTHER" id="PTHR42951:SF4">
    <property type="entry name" value="ACYL-COENZYME A THIOESTERASE MBLAC2"/>
    <property type="match status" value="1"/>
</dbReference>
<accession>A0A8J3LH85</accession>
<dbReference type="InterPro" id="IPR001279">
    <property type="entry name" value="Metallo-B-lactamas"/>
</dbReference>
<dbReference type="AlphaFoldDB" id="A0A8J3LH85"/>
<dbReference type="Gene3D" id="3.60.15.10">
    <property type="entry name" value="Ribonuclease Z/Hydroxyacylglutathione hydrolase-like"/>
    <property type="match status" value="1"/>
</dbReference>
<protein>
    <submittedName>
        <fullName evidence="2">MBL fold metallo-hydrolase</fullName>
    </submittedName>
</protein>
<dbReference type="RefSeq" id="WP_168076797.1">
    <property type="nucleotide sequence ID" value="NZ_BAAAQJ010000002.1"/>
</dbReference>